<evidence type="ECO:0000256" key="5">
    <source>
        <dbReference type="ARBA" id="ARBA00001954"/>
    </source>
</evidence>
<dbReference type="PIRSF" id="PIRSF001461">
    <property type="entry name" value="RPE"/>
    <property type="match status" value="1"/>
</dbReference>
<comment type="catalytic activity">
    <reaction evidence="1">
        <text>D-ribulose 5-phosphate = D-xylulose 5-phosphate</text>
        <dbReference type="Rhea" id="RHEA:13677"/>
        <dbReference type="ChEBI" id="CHEBI:57737"/>
        <dbReference type="ChEBI" id="CHEBI:58121"/>
        <dbReference type="EC" id="5.1.3.1"/>
    </reaction>
</comment>
<dbReference type="InterPro" id="IPR026019">
    <property type="entry name" value="Ribul_P_3_epim"/>
</dbReference>
<evidence type="ECO:0000313" key="10">
    <source>
        <dbReference type="EMBL" id="VAX28831.1"/>
    </source>
</evidence>
<dbReference type="HAMAP" id="MF_02227">
    <property type="entry name" value="RPE"/>
    <property type="match status" value="1"/>
</dbReference>
<dbReference type="GO" id="GO:0046872">
    <property type="term" value="F:metal ion binding"/>
    <property type="evidence" value="ECO:0007669"/>
    <property type="project" value="UniProtKB-KW"/>
</dbReference>
<dbReference type="EC" id="5.1.3.1" evidence="7"/>
<evidence type="ECO:0000256" key="7">
    <source>
        <dbReference type="ARBA" id="ARBA00013188"/>
    </source>
</evidence>
<evidence type="ECO:0000256" key="9">
    <source>
        <dbReference type="ARBA" id="ARBA00023235"/>
    </source>
</evidence>
<dbReference type="SUPFAM" id="SSF51366">
    <property type="entry name" value="Ribulose-phoshate binding barrel"/>
    <property type="match status" value="1"/>
</dbReference>
<dbReference type="FunFam" id="3.20.20.70:FF:000004">
    <property type="entry name" value="Ribulose-phosphate 3-epimerase"/>
    <property type="match status" value="1"/>
</dbReference>
<keyword evidence="9 10" id="KW-0413">Isomerase</keyword>
<gene>
    <name evidence="10" type="ORF">MNBD_NITROSPIRAE02-1323</name>
</gene>
<dbReference type="NCBIfam" id="TIGR01163">
    <property type="entry name" value="rpe"/>
    <property type="match status" value="1"/>
</dbReference>
<dbReference type="NCBIfam" id="NF004076">
    <property type="entry name" value="PRK05581.1-4"/>
    <property type="match status" value="1"/>
</dbReference>
<dbReference type="Pfam" id="PF00834">
    <property type="entry name" value="Ribul_P_3_epim"/>
    <property type="match status" value="1"/>
</dbReference>
<name>A0A3B1CQT1_9ZZZZ</name>
<sequence length="219" mass="24008">QMVMIAPSILSADFTRLGEEIREAEEAGADMIHIDVMDGHFVPNISIGQEVVRGIRKATGLPFDVHLMIEDPDRYLSDFVNAGADIITVHLEATSHLHRTVQWIKESGKKAGVSINPATPVWSLESILSEVDLVLVMSVNPGFGGQSFIPQSLDKIKSLKRIVRERGLDILIEVDGGVKIDNARKIADAGADILVMGSAFFNSEDYSEVVRRFRVENGA</sequence>
<evidence type="ECO:0000256" key="1">
    <source>
        <dbReference type="ARBA" id="ARBA00001782"/>
    </source>
</evidence>
<reference evidence="10" key="1">
    <citation type="submission" date="2018-06" db="EMBL/GenBank/DDBJ databases">
        <authorList>
            <person name="Zhirakovskaya E."/>
        </authorList>
    </citation>
    <scope>NUCLEOTIDE SEQUENCE</scope>
</reference>
<dbReference type="GO" id="GO:0005737">
    <property type="term" value="C:cytoplasm"/>
    <property type="evidence" value="ECO:0007669"/>
    <property type="project" value="UniProtKB-ARBA"/>
</dbReference>
<dbReference type="AlphaFoldDB" id="A0A3B1CQT1"/>
<dbReference type="CDD" id="cd00429">
    <property type="entry name" value="RPE"/>
    <property type="match status" value="1"/>
</dbReference>
<proteinExistence type="inferred from homology"/>
<comment type="similarity">
    <text evidence="6">Belongs to the ribulose-phosphate 3-epimerase family.</text>
</comment>
<dbReference type="PROSITE" id="PS01086">
    <property type="entry name" value="RIBUL_P_3_EPIMER_2"/>
    <property type="match status" value="1"/>
</dbReference>
<dbReference type="PROSITE" id="PS01085">
    <property type="entry name" value="RIBUL_P_3_EPIMER_1"/>
    <property type="match status" value="1"/>
</dbReference>
<comment type="cofactor">
    <cofactor evidence="3">
        <name>Co(2+)</name>
        <dbReference type="ChEBI" id="CHEBI:48828"/>
    </cofactor>
</comment>
<evidence type="ECO:0000256" key="8">
    <source>
        <dbReference type="ARBA" id="ARBA00022723"/>
    </source>
</evidence>
<evidence type="ECO:0000256" key="4">
    <source>
        <dbReference type="ARBA" id="ARBA00001947"/>
    </source>
</evidence>
<accession>A0A3B1CQT1</accession>
<comment type="cofactor">
    <cofactor evidence="5">
        <name>Fe(2+)</name>
        <dbReference type="ChEBI" id="CHEBI:29033"/>
    </cofactor>
</comment>
<comment type="cofactor">
    <cofactor evidence="4">
        <name>Zn(2+)</name>
        <dbReference type="ChEBI" id="CHEBI:29105"/>
    </cofactor>
</comment>
<evidence type="ECO:0000256" key="6">
    <source>
        <dbReference type="ARBA" id="ARBA00009541"/>
    </source>
</evidence>
<keyword evidence="8" id="KW-0479">Metal-binding</keyword>
<dbReference type="GO" id="GO:0004750">
    <property type="term" value="F:D-ribulose-phosphate 3-epimerase activity"/>
    <property type="evidence" value="ECO:0007669"/>
    <property type="project" value="UniProtKB-EC"/>
</dbReference>
<comment type="cofactor">
    <cofactor evidence="2">
        <name>Mn(2+)</name>
        <dbReference type="ChEBI" id="CHEBI:29035"/>
    </cofactor>
</comment>
<evidence type="ECO:0000256" key="3">
    <source>
        <dbReference type="ARBA" id="ARBA00001941"/>
    </source>
</evidence>
<feature type="non-terminal residue" evidence="10">
    <location>
        <position position="1"/>
    </location>
</feature>
<evidence type="ECO:0000256" key="2">
    <source>
        <dbReference type="ARBA" id="ARBA00001936"/>
    </source>
</evidence>
<dbReference type="Gene3D" id="3.20.20.70">
    <property type="entry name" value="Aldolase class I"/>
    <property type="match status" value="1"/>
</dbReference>
<dbReference type="InterPro" id="IPR013785">
    <property type="entry name" value="Aldolase_TIM"/>
</dbReference>
<dbReference type="InterPro" id="IPR000056">
    <property type="entry name" value="Ribul_P_3_epim-like"/>
</dbReference>
<dbReference type="GO" id="GO:0005975">
    <property type="term" value="P:carbohydrate metabolic process"/>
    <property type="evidence" value="ECO:0007669"/>
    <property type="project" value="InterPro"/>
</dbReference>
<dbReference type="InterPro" id="IPR011060">
    <property type="entry name" value="RibuloseP-bd_barrel"/>
</dbReference>
<dbReference type="PANTHER" id="PTHR11749">
    <property type="entry name" value="RIBULOSE-5-PHOSPHATE-3-EPIMERASE"/>
    <property type="match status" value="1"/>
</dbReference>
<protein>
    <recommendedName>
        <fullName evidence="7">ribulose-phosphate 3-epimerase</fullName>
        <ecNumber evidence="7">5.1.3.1</ecNumber>
    </recommendedName>
</protein>
<dbReference type="EMBL" id="UOGH01000098">
    <property type="protein sequence ID" value="VAX28831.1"/>
    <property type="molecule type" value="Genomic_DNA"/>
</dbReference>
<dbReference type="GO" id="GO:0006098">
    <property type="term" value="P:pentose-phosphate shunt"/>
    <property type="evidence" value="ECO:0007669"/>
    <property type="project" value="InterPro"/>
</dbReference>
<organism evidence="10">
    <name type="scientific">hydrothermal vent metagenome</name>
    <dbReference type="NCBI Taxonomy" id="652676"/>
    <lineage>
        <taxon>unclassified sequences</taxon>
        <taxon>metagenomes</taxon>
        <taxon>ecological metagenomes</taxon>
    </lineage>
</organism>